<evidence type="ECO:0000313" key="2">
    <source>
        <dbReference type="EMBL" id="GAA3824198.1"/>
    </source>
</evidence>
<organism evidence="2 3">
    <name type="scientific">Sphaerisporangium flaviroseum</name>
    <dbReference type="NCBI Taxonomy" id="509199"/>
    <lineage>
        <taxon>Bacteria</taxon>
        <taxon>Bacillati</taxon>
        <taxon>Actinomycetota</taxon>
        <taxon>Actinomycetes</taxon>
        <taxon>Streptosporangiales</taxon>
        <taxon>Streptosporangiaceae</taxon>
        <taxon>Sphaerisporangium</taxon>
    </lineage>
</organism>
<sequence length="135" mass="14962">MVRSLKAWTVVAVVAIFAAVGLNTAPAYADSVSYFDISGPSGYTMGSITWHDYRSVTLQGKMCDHLGYGSTARFDFYLANEVYYDKETRTADYECIPFHWTQQGPKGGIQQVNIRVCEVGGACGSTSIFYRWLGE</sequence>
<evidence type="ECO:0000256" key="1">
    <source>
        <dbReference type="SAM" id="SignalP"/>
    </source>
</evidence>
<keyword evidence="1" id="KW-0732">Signal</keyword>
<dbReference type="Proteomes" id="UP001500888">
    <property type="component" value="Unassembled WGS sequence"/>
</dbReference>
<keyword evidence="3" id="KW-1185">Reference proteome</keyword>
<reference evidence="3" key="1">
    <citation type="journal article" date="2019" name="Int. J. Syst. Evol. Microbiol.">
        <title>The Global Catalogue of Microorganisms (GCM) 10K type strain sequencing project: providing services to taxonomists for standard genome sequencing and annotation.</title>
        <authorList>
            <consortium name="The Broad Institute Genomics Platform"/>
            <consortium name="The Broad Institute Genome Sequencing Center for Infectious Disease"/>
            <person name="Wu L."/>
            <person name="Ma J."/>
        </authorList>
    </citation>
    <scope>NUCLEOTIDE SEQUENCE [LARGE SCALE GENOMIC DNA]</scope>
    <source>
        <strain evidence="3">JCM 16908</strain>
    </source>
</reference>
<evidence type="ECO:0000313" key="3">
    <source>
        <dbReference type="Proteomes" id="UP001500888"/>
    </source>
</evidence>
<comment type="caution">
    <text evidence="2">The sequence shown here is derived from an EMBL/GenBank/DDBJ whole genome shotgun (WGS) entry which is preliminary data.</text>
</comment>
<evidence type="ECO:0008006" key="4">
    <source>
        <dbReference type="Google" id="ProtNLM"/>
    </source>
</evidence>
<feature type="chain" id="PRO_5046257725" description="Secreted protein" evidence="1">
    <location>
        <begin position="30"/>
        <end position="135"/>
    </location>
</feature>
<proteinExistence type="predicted"/>
<gene>
    <name evidence="2" type="ORF">GCM10022226_51030</name>
</gene>
<name>A0ABP7IQY2_9ACTN</name>
<dbReference type="EMBL" id="BAAAZR010000019">
    <property type="protein sequence ID" value="GAA3824198.1"/>
    <property type="molecule type" value="Genomic_DNA"/>
</dbReference>
<protein>
    <recommendedName>
        <fullName evidence="4">Secreted protein</fullName>
    </recommendedName>
</protein>
<feature type="signal peptide" evidence="1">
    <location>
        <begin position="1"/>
        <end position="29"/>
    </location>
</feature>
<accession>A0ABP7IQY2</accession>